<dbReference type="InterPro" id="IPR018181">
    <property type="entry name" value="Heat_shock_70_CS"/>
</dbReference>
<evidence type="ECO:0000256" key="4">
    <source>
        <dbReference type="SAM" id="SignalP"/>
    </source>
</evidence>
<keyword evidence="3" id="KW-0067">ATP-binding</keyword>
<dbReference type="STRING" id="135651.G0MBA8"/>
<proteinExistence type="inferred from homology"/>
<dbReference type="GO" id="GO:0140662">
    <property type="term" value="F:ATP-dependent protein folding chaperone"/>
    <property type="evidence" value="ECO:0007669"/>
    <property type="project" value="InterPro"/>
</dbReference>
<dbReference type="PROSITE" id="PS01036">
    <property type="entry name" value="HSP70_3"/>
    <property type="match status" value="1"/>
</dbReference>
<dbReference type="InterPro" id="IPR013126">
    <property type="entry name" value="Hsp_70_fam"/>
</dbReference>
<dbReference type="InParanoid" id="G0MBA8"/>
<dbReference type="CDD" id="cd24028">
    <property type="entry name" value="ASKHA_NBD_HSP70_HSPA1-like"/>
    <property type="match status" value="1"/>
</dbReference>
<protein>
    <submittedName>
        <fullName evidence="5">Uncharacterized protein</fullName>
    </submittedName>
</protein>
<dbReference type="eggNOG" id="KOG0100">
    <property type="taxonomic scope" value="Eukaryota"/>
</dbReference>
<dbReference type="GO" id="GO:0005524">
    <property type="term" value="F:ATP binding"/>
    <property type="evidence" value="ECO:0007669"/>
    <property type="project" value="UniProtKB-KW"/>
</dbReference>
<organism evidence="6">
    <name type="scientific">Caenorhabditis brenneri</name>
    <name type="common">Nematode worm</name>
    <dbReference type="NCBI Taxonomy" id="135651"/>
    <lineage>
        <taxon>Eukaryota</taxon>
        <taxon>Metazoa</taxon>
        <taxon>Ecdysozoa</taxon>
        <taxon>Nematoda</taxon>
        <taxon>Chromadorea</taxon>
        <taxon>Rhabditida</taxon>
        <taxon>Rhabditina</taxon>
        <taxon>Rhabditomorpha</taxon>
        <taxon>Rhabditoidea</taxon>
        <taxon>Rhabditidae</taxon>
        <taxon>Peloderinae</taxon>
        <taxon>Caenorhabditis</taxon>
    </lineage>
</organism>
<dbReference type="PRINTS" id="PR00301">
    <property type="entry name" value="HEATSHOCK70"/>
</dbReference>
<evidence type="ECO:0000313" key="5">
    <source>
        <dbReference type="EMBL" id="EGT40757.1"/>
    </source>
</evidence>
<dbReference type="Pfam" id="PF00012">
    <property type="entry name" value="HSP70"/>
    <property type="match status" value="1"/>
</dbReference>
<keyword evidence="4" id="KW-0732">Signal</keyword>
<feature type="signal peptide" evidence="4">
    <location>
        <begin position="1"/>
        <end position="22"/>
    </location>
</feature>
<name>G0MBA8_CAEBE</name>
<evidence type="ECO:0000256" key="1">
    <source>
        <dbReference type="ARBA" id="ARBA00007381"/>
    </source>
</evidence>
<evidence type="ECO:0000313" key="6">
    <source>
        <dbReference type="Proteomes" id="UP000008068"/>
    </source>
</evidence>
<dbReference type="OMA" id="WIREAET"/>
<dbReference type="PANTHER" id="PTHR19375">
    <property type="entry name" value="HEAT SHOCK PROTEIN 70KDA"/>
    <property type="match status" value="1"/>
</dbReference>
<dbReference type="Gene3D" id="3.30.420.40">
    <property type="match status" value="2"/>
</dbReference>
<dbReference type="Gene3D" id="3.90.640.10">
    <property type="entry name" value="Actin, Chain A, domain 4"/>
    <property type="match status" value="1"/>
</dbReference>
<dbReference type="SUPFAM" id="SSF53067">
    <property type="entry name" value="Actin-like ATPase domain"/>
    <property type="match status" value="2"/>
</dbReference>
<dbReference type="Proteomes" id="UP000008068">
    <property type="component" value="Unassembled WGS sequence"/>
</dbReference>
<dbReference type="InterPro" id="IPR043129">
    <property type="entry name" value="ATPase_NBD"/>
</dbReference>
<dbReference type="EMBL" id="GL379788">
    <property type="protein sequence ID" value="EGT40757.1"/>
    <property type="molecule type" value="Genomic_DNA"/>
</dbReference>
<evidence type="ECO:0000256" key="3">
    <source>
        <dbReference type="ARBA" id="ARBA00022840"/>
    </source>
</evidence>
<accession>G0MBA8</accession>
<dbReference type="OrthoDB" id="10470387at2759"/>
<gene>
    <name evidence="5" type="ORF">CAEBREN_08843</name>
</gene>
<reference evidence="6" key="1">
    <citation type="submission" date="2011-07" db="EMBL/GenBank/DDBJ databases">
        <authorList>
            <consortium name="Caenorhabditis brenneri Sequencing and Analysis Consortium"/>
            <person name="Wilson R.K."/>
        </authorList>
    </citation>
    <scope>NUCLEOTIDE SEQUENCE [LARGE SCALE GENOMIC DNA]</scope>
    <source>
        <strain evidence="6">PB2801</strain>
    </source>
</reference>
<keyword evidence="6" id="KW-1185">Reference proteome</keyword>
<feature type="chain" id="PRO_5003403267" evidence="4">
    <location>
        <begin position="23"/>
        <end position="430"/>
    </location>
</feature>
<sequence length="430" mass="48750">MKLFLGISILIFIRSKSRVVGADLKPIIAIDLGNTYSSVGVFQNGNVVIIPDKQGNKLIPSYVAFKTNGETLVGEAAKNQQITNANNTIYAFKTLIGRFWNDKIVQNYQKTMSFRIFDDNNIPKFEVNVDQEIKRYSIVNITSLFISELKRMAEFHFGQTVENAVVSIPTYFEPHQREAIREAAQLSGLNVIRWIREAETVAIAYKMVENSANKNTLVYHLGGETFDATLLSFENGVFEVLANKNDPHLGGRKFNERIAKMLIDHCADVLGPEFNNNINAKEAMYQEIERAKTSLSTSDRTIIDFNFEDFRCNFALFRDQFEAINMDLFNKTVEHVEQVLNDAFLNKTDIHDIILIGGSTRIPKIRTLLNKYFDGKPFVSGLEPDLAVVRGAVMKAESIQIPEQKSMMESFVHTIVDTFFGGSQRKDELK</sequence>
<dbReference type="GO" id="GO:0006950">
    <property type="term" value="P:response to stress"/>
    <property type="evidence" value="ECO:0007669"/>
    <property type="project" value="UniProtKB-ARBA"/>
</dbReference>
<evidence type="ECO:0000256" key="2">
    <source>
        <dbReference type="ARBA" id="ARBA00022741"/>
    </source>
</evidence>
<comment type="similarity">
    <text evidence="1">Belongs to the heat shock protein 70 family.</text>
</comment>
<dbReference type="AlphaFoldDB" id="G0MBA8"/>
<dbReference type="HOGENOM" id="CLU_005965_0_3_1"/>
<keyword evidence="2" id="KW-0547">Nucleotide-binding</keyword>